<evidence type="ECO:0000313" key="2">
    <source>
        <dbReference type="EMBL" id="GAA4354824.1"/>
    </source>
</evidence>
<protein>
    <submittedName>
        <fullName evidence="2">Uncharacterized protein</fullName>
    </submittedName>
</protein>
<comment type="caution">
    <text evidence="2">The sequence shown here is derived from an EMBL/GenBank/DDBJ whole genome shotgun (WGS) entry which is preliminary data.</text>
</comment>
<gene>
    <name evidence="2" type="ORF">GCM10023165_46420</name>
</gene>
<organism evidence="2 3">
    <name type="scientific">Variovorax defluvii</name>
    <dbReference type="NCBI Taxonomy" id="913761"/>
    <lineage>
        <taxon>Bacteria</taxon>
        <taxon>Pseudomonadati</taxon>
        <taxon>Pseudomonadota</taxon>
        <taxon>Betaproteobacteria</taxon>
        <taxon>Burkholderiales</taxon>
        <taxon>Comamonadaceae</taxon>
        <taxon>Variovorax</taxon>
    </lineage>
</organism>
<accession>A0ABP8IAK0</accession>
<proteinExistence type="predicted"/>
<evidence type="ECO:0000256" key="1">
    <source>
        <dbReference type="SAM" id="MobiDB-lite"/>
    </source>
</evidence>
<dbReference type="EMBL" id="BAABGJ010000080">
    <property type="protein sequence ID" value="GAA4354824.1"/>
    <property type="molecule type" value="Genomic_DNA"/>
</dbReference>
<feature type="region of interest" description="Disordered" evidence="1">
    <location>
        <begin position="80"/>
        <end position="112"/>
    </location>
</feature>
<dbReference type="Proteomes" id="UP001500975">
    <property type="component" value="Unassembled WGS sequence"/>
</dbReference>
<dbReference type="RefSeq" id="WP_345540941.1">
    <property type="nucleotide sequence ID" value="NZ_BAABGJ010000080.1"/>
</dbReference>
<name>A0ABP8IAK0_9BURK</name>
<keyword evidence="3" id="KW-1185">Reference proteome</keyword>
<sequence>MMNFLLRLLLFLIGLVFAASLAVAVLLLATWWGLRYGWARLTGQPVRPWVMRFDPRHGFDRFRAAARPAEPTAADVAAAKARGEATDSPVRLRARGGDNVTDVQARPVSRAE</sequence>
<reference evidence="3" key="1">
    <citation type="journal article" date="2019" name="Int. J. Syst. Evol. Microbiol.">
        <title>The Global Catalogue of Microorganisms (GCM) 10K type strain sequencing project: providing services to taxonomists for standard genome sequencing and annotation.</title>
        <authorList>
            <consortium name="The Broad Institute Genomics Platform"/>
            <consortium name="The Broad Institute Genome Sequencing Center for Infectious Disease"/>
            <person name="Wu L."/>
            <person name="Ma J."/>
        </authorList>
    </citation>
    <scope>NUCLEOTIDE SEQUENCE [LARGE SCALE GENOMIC DNA]</scope>
    <source>
        <strain evidence="3">JCM 17804</strain>
    </source>
</reference>
<evidence type="ECO:0000313" key="3">
    <source>
        <dbReference type="Proteomes" id="UP001500975"/>
    </source>
</evidence>